<comment type="catalytic activity">
    <reaction evidence="8">
        <text>(sulfur carrier)-H + L-cysteine = (sulfur carrier)-SH + L-alanine</text>
        <dbReference type="Rhea" id="RHEA:43892"/>
        <dbReference type="Rhea" id="RHEA-COMP:14737"/>
        <dbReference type="Rhea" id="RHEA-COMP:14739"/>
        <dbReference type="ChEBI" id="CHEBI:29917"/>
        <dbReference type="ChEBI" id="CHEBI:35235"/>
        <dbReference type="ChEBI" id="CHEBI:57972"/>
        <dbReference type="ChEBI" id="CHEBI:64428"/>
        <dbReference type="EC" id="2.8.1.7"/>
    </reaction>
</comment>
<comment type="caution">
    <text evidence="10">The sequence shown here is derived from an EMBL/GenBank/DDBJ whole genome shotgun (WGS) entry which is preliminary data.</text>
</comment>
<feature type="domain" description="Aminotransferase class V" evidence="9">
    <location>
        <begin position="24"/>
        <end position="393"/>
    </location>
</feature>
<dbReference type="CDD" id="cd06453">
    <property type="entry name" value="SufS_like"/>
    <property type="match status" value="1"/>
</dbReference>
<evidence type="ECO:0000313" key="11">
    <source>
        <dbReference type="Proteomes" id="UP000018842"/>
    </source>
</evidence>
<dbReference type="PANTHER" id="PTHR43586">
    <property type="entry name" value="CYSTEINE DESULFURASE"/>
    <property type="match status" value="1"/>
</dbReference>
<sequence>MYDIQKIREDFPILSREIYGKPLVYLDNGATTQKPRVVVDSIVDEYYSVNANVHRGVHYLSQQATELHEASRETVRRFINARSTNEVIFTRGTTESINLLASSFGDECMREGDEVIVSVMEHHSNIVPWQLLAARRGIALKVIPMNDRGELLLDEYEKLFTERTKLVSVVHVSNVLGTVNPIKEMIATAHAHGVPFLVDAAQSIPHTAVDVQELDADFLVFSGHKVYAPTGVGVLYGKEEWLDRLPPYQGGGEMIQHVSFEKTTFNELPFKFEAGTPDYIGTTGLAKALDYVSAIGMQQVAVYEHELTRYALRRLKEIPGMRIFGEAADRGAVISFLVGDIHHFDLGTLLDRLGIAVRTGHHCAQPLMQRLGIEGTVRASFGLYNTKEEVDALVAGIERVSRMFG</sequence>
<keyword evidence="7" id="KW-0663">Pyridoxal phosphate</keyword>
<organism evidence="10 11">
    <name type="scientific">Bacteroides pyogenes DSM 20611 = JCM 6294</name>
    <dbReference type="NCBI Taxonomy" id="1121100"/>
    <lineage>
        <taxon>Bacteria</taxon>
        <taxon>Pseudomonadati</taxon>
        <taxon>Bacteroidota</taxon>
        <taxon>Bacteroidia</taxon>
        <taxon>Bacteroidales</taxon>
        <taxon>Bacteroidaceae</taxon>
        <taxon>Bacteroides</taxon>
    </lineage>
</organism>
<dbReference type="NCBIfam" id="TIGR01979">
    <property type="entry name" value="sufS"/>
    <property type="match status" value="1"/>
</dbReference>
<evidence type="ECO:0000256" key="5">
    <source>
        <dbReference type="ARBA" id="ARBA00021850"/>
    </source>
</evidence>
<evidence type="ECO:0000256" key="6">
    <source>
        <dbReference type="ARBA" id="ARBA00022679"/>
    </source>
</evidence>
<comment type="function">
    <text evidence="2">Catalyzes the removal of elemental sulfur and selenium atoms from L-cysteine, L-cystine, L-selenocysteine, and L-selenocystine to produce L-alanine.</text>
</comment>
<dbReference type="SUPFAM" id="SSF53383">
    <property type="entry name" value="PLP-dependent transferases"/>
    <property type="match status" value="1"/>
</dbReference>
<dbReference type="InterPro" id="IPR016454">
    <property type="entry name" value="Cysteine_dSase"/>
</dbReference>
<dbReference type="InterPro" id="IPR015421">
    <property type="entry name" value="PyrdxlP-dep_Trfase_major"/>
</dbReference>
<dbReference type="Gene3D" id="3.40.640.10">
    <property type="entry name" value="Type I PLP-dependent aspartate aminotransferase-like (Major domain)"/>
    <property type="match status" value="1"/>
</dbReference>
<dbReference type="PANTHER" id="PTHR43586:SF8">
    <property type="entry name" value="CYSTEINE DESULFURASE 1, CHLOROPLASTIC"/>
    <property type="match status" value="1"/>
</dbReference>
<dbReference type="InterPro" id="IPR015424">
    <property type="entry name" value="PyrdxlP-dep_Trfase"/>
</dbReference>
<evidence type="ECO:0000313" key="10">
    <source>
        <dbReference type="EMBL" id="GAE19934.1"/>
    </source>
</evidence>
<dbReference type="InterPro" id="IPR000192">
    <property type="entry name" value="Aminotrans_V_dom"/>
</dbReference>
<keyword evidence="6" id="KW-0808">Transferase</keyword>
<proteinExistence type="inferred from homology"/>
<dbReference type="InterPro" id="IPR015422">
    <property type="entry name" value="PyrdxlP-dep_Trfase_small"/>
</dbReference>
<accession>W4PLG3</accession>
<comment type="similarity">
    <text evidence="3">Belongs to the class-V pyridoxal-phosphate-dependent aminotransferase family. Csd subfamily.</text>
</comment>
<comment type="cofactor">
    <cofactor evidence="1">
        <name>pyridoxal 5'-phosphate</name>
        <dbReference type="ChEBI" id="CHEBI:597326"/>
    </cofactor>
</comment>
<dbReference type="InterPro" id="IPR010970">
    <property type="entry name" value="Cys_dSase_SufS"/>
</dbReference>
<dbReference type="GO" id="GO:0030170">
    <property type="term" value="F:pyridoxal phosphate binding"/>
    <property type="evidence" value="ECO:0007669"/>
    <property type="project" value="InterPro"/>
</dbReference>
<dbReference type="STRING" id="1121100.GCA_000428105_01085"/>
<dbReference type="Pfam" id="PF00266">
    <property type="entry name" value="Aminotran_5"/>
    <property type="match status" value="1"/>
</dbReference>
<dbReference type="PIRSF" id="PIRSF005572">
    <property type="entry name" value="NifS"/>
    <property type="match status" value="1"/>
</dbReference>
<evidence type="ECO:0000256" key="2">
    <source>
        <dbReference type="ARBA" id="ARBA00002824"/>
    </source>
</evidence>
<dbReference type="RefSeq" id="WP_027324714.1">
    <property type="nucleotide sequence ID" value="NZ_ATZH01000012.1"/>
</dbReference>
<reference evidence="11" key="1">
    <citation type="journal article" date="2014" name="Genome">
        <title>Draft Genome Sequences of Three Strains of Bacteroides pyogenes Isolated from a Cat and Swine.</title>
        <authorList>
            <person name="Sakamoto M."/>
            <person name="Oshima K."/>
            <person name="Suda W."/>
            <person name="Kitamura K."/>
            <person name="Iida T."/>
            <person name="Hattori M."/>
            <person name="Ohkuma M."/>
        </authorList>
    </citation>
    <scope>NUCLEOTIDE SEQUENCE [LARGE SCALE GENOMIC DNA]</scope>
    <source>
        <strain evidence="11">JCM 6294</strain>
    </source>
</reference>
<name>W4PLG3_9BACE</name>
<dbReference type="Proteomes" id="UP000018842">
    <property type="component" value="Unassembled WGS sequence"/>
</dbReference>
<dbReference type="AlphaFoldDB" id="W4PLG3"/>
<evidence type="ECO:0000256" key="3">
    <source>
        <dbReference type="ARBA" id="ARBA00010447"/>
    </source>
</evidence>
<evidence type="ECO:0000256" key="4">
    <source>
        <dbReference type="ARBA" id="ARBA00012239"/>
    </source>
</evidence>
<dbReference type="EMBL" id="BAIR01000033">
    <property type="protein sequence ID" value="GAE19934.1"/>
    <property type="molecule type" value="Genomic_DNA"/>
</dbReference>
<gene>
    <name evidence="10" type="ORF">JCM6294_3053</name>
</gene>
<evidence type="ECO:0000256" key="1">
    <source>
        <dbReference type="ARBA" id="ARBA00001933"/>
    </source>
</evidence>
<evidence type="ECO:0000256" key="8">
    <source>
        <dbReference type="ARBA" id="ARBA00050776"/>
    </source>
</evidence>
<dbReference type="EC" id="2.8.1.7" evidence="4"/>
<evidence type="ECO:0000256" key="7">
    <source>
        <dbReference type="ARBA" id="ARBA00022898"/>
    </source>
</evidence>
<dbReference type="Gene3D" id="3.90.1150.10">
    <property type="entry name" value="Aspartate Aminotransferase, domain 1"/>
    <property type="match status" value="1"/>
</dbReference>
<dbReference type="GO" id="GO:0031071">
    <property type="term" value="F:cysteine desulfurase activity"/>
    <property type="evidence" value="ECO:0007669"/>
    <property type="project" value="UniProtKB-EC"/>
</dbReference>
<dbReference type="eggNOG" id="COG0520">
    <property type="taxonomic scope" value="Bacteria"/>
</dbReference>
<evidence type="ECO:0000259" key="9">
    <source>
        <dbReference type="Pfam" id="PF00266"/>
    </source>
</evidence>
<dbReference type="GO" id="GO:0006534">
    <property type="term" value="P:cysteine metabolic process"/>
    <property type="evidence" value="ECO:0007669"/>
    <property type="project" value="InterPro"/>
</dbReference>
<protein>
    <recommendedName>
        <fullName evidence="5">Probable cysteine desulfurase</fullName>
        <ecNumber evidence="4">2.8.1.7</ecNumber>
    </recommendedName>
</protein>